<evidence type="ECO:0000256" key="11">
    <source>
        <dbReference type="ARBA" id="ARBA00023277"/>
    </source>
</evidence>
<organism evidence="18">
    <name type="scientific">Gaeumannomyces tritici (strain R3-111a-1)</name>
    <name type="common">Wheat and barley take-all root rot fungus</name>
    <name type="synonym">Gaeumannomyces graminis var. tritici</name>
    <dbReference type="NCBI Taxonomy" id="644352"/>
    <lineage>
        <taxon>Eukaryota</taxon>
        <taxon>Fungi</taxon>
        <taxon>Dikarya</taxon>
        <taxon>Ascomycota</taxon>
        <taxon>Pezizomycotina</taxon>
        <taxon>Sordariomycetes</taxon>
        <taxon>Sordariomycetidae</taxon>
        <taxon>Magnaporthales</taxon>
        <taxon>Magnaporthaceae</taxon>
        <taxon>Gaeumannomyces</taxon>
    </lineage>
</organism>
<dbReference type="RefSeq" id="XP_009220911.1">
    <property type="nucleotide sequence ID" value="XM_009222647.1"/>
</dbReference>
<comment type="catalytic activity">
    <reaction evidence="14">
        <text>[(1-&gt;4)-beta-D-glucosyl]n+m + reduced acceptor + O2 = 4-dehydro-beta-D-glucosyl-[(1-&gt;4)-beta-D-glucosyl]n-1 + [(1-&gt;4)-beta-D-glucosyl]m + acceptor + H2O.</text>
        <dbReference type="EC" id="1.14.99.56"/>
    </reaction>
</comment>
<reference evidence="18" key="2">
    <citation type="submission" date="2010-07" db="EMBL/GenBank/DDBJ databases">
        <authorList>
            <consortium name="The Broad Institute Genome Sequencing Platform"/>
            <consortium name="Broad Institute Genome Sequencing Center for Infectious Disease"/>
            <person name="Ma L.-J."/>
            <person name="Dead R."/>
            <person name="Young S."/>
            <person name="Zeng Q."/>
            <person name="Koehrsen M."/>
            <person name="Alvarado L."/>
            <person name="Berlin A."/>
            <person name="Chapman S.B."/>
            <person name="Chen Z."/>
            <person name="Freedman E."/>
            <person name="Gellesch M."/>
            <person name="Goldberg J."/>
            <person name="Griggs A."/>
            <person name="Gujja S."/>
            <person name="Heilman E.R."/>
            <person name="Heiman D."/>
            <person name="Hepburn T."/>
            <person name="Howarth C."/>
            <person name="Jen D."/>
            <person name="Larson L."/>
            <person name="Mehta T."/>
            <person name="Neiman D."/>
            <person name="Pearson M."/>
            <person name="Roberts A."/>
            <person name="Saif S."/>
            <person name="Shea T."/>
            <person name="Shenoy N."/>
            <person name="Sisk P."/>
            <person name="Stolte C."/>
            <person name="Sykes S."/>
            <person name="Walk T."/>
            <person name="White J."/>
            <person name="Yandava C."/>
            <person name="Haas B."/>
            <person name="Nusbaum C."/>
            <person name="Birren B."/>
        </authorList>
    </citation>
    <scope>NUCLEOTIDE SEQUENCE</scope>
    <source>
        <strain evidence="18">R3-111a-1</strain>
    </source>
</reference>
<dbReference type="HOGENOM" id="CLU_031730_1_1_1"/>
<gene>
    <name evidence="19" type="primary">20345307</name>
    <name evidence="18" type="ORF">GGTG_04849</name>
</gene>
<keyword evidence="10" id="KW-1015">Disulfide bond</keyword>
<feature type="domain" description="Auxiliary Activity family 9 catalytic" evidence="17">
    <location>
        <begin position="85"/>
        <end position="295"/>
    </location>
</feature>
<reference evidence="19" key="5">
    <citation type="submission" date="2018-04" db="UniProtKB">
        <authorList>
            <consortium name="EnsemblFungi"/>
        </authorList>
    </citation>
    <scope>IDENTIFICATION</scope>
    <source>
        <strain evidence="19">R3-111a-1</strain>
    </source>
</reference>
<keyword evidence="8" id="KW-0186">Copper</keyword>
<dbReference type="OrthoDB" id="4849160at2759"/>
<dbReference type="AlphaFoldDB" id="J3NU95"/>
<comment type="cofactor">
    <cofactor evidence="1">
        <name>Cu(2+)</name>
        <dbReference type="ChEBI" id="CHEBI:29036"/>
    </cofactor>
</comment>
<evidence type="ECO:0000256" key="5">
    <source>
        <dbReference type="ARBA" id="ARBA00022729"/>
    </source>
</evidence>
<dbReference type="eggNOG" id="ENOG502RYB2">
    <property type="taxonomic scope" value="Eukaryota"/>
</dbReference>
<name>J3NU95_GAET3</name>
<reference evidence="18" key="3">
    <citation type="submission" date="2010-09" db="EMBL/GenBank/DDBJ databases">
        <title>Annotation of Gaeumannomyces graminis var. tritici R3-111a-1.</title>
        <authorList>
            <consortium name="The Broad Institute Genome Sequencing Platform"/>
            <person name="Ma L.-J."/>
            <person name="Dead R."/>
            <person name="Young S.K."/>
            <person name="Zeng Q."/>
            <person name="Gargeya S."/>
            <person name="Fitzgerald M."/>
            <person name="Haas B."/>
            <person name="Abouelleil A."/>
            <person name="Alvarado L."/>
            <person name="Arachchi H.M."/>
            <person name="Berlin A."/>
            <person name="Brown A."/>
            <person name="Chapman S.B."/>
            <person name="Chen Z."/>
            <person name="Dunbar C."/>
            <person name="Freedman E."/>
            <person name="Gearin G."/>
            <person name="Gellesch M."/>
            <person name="Goldberg J."/>
            <person name="Griggs A."/>
            <person name="Gujja S."/>
            <person name="Heiman D."/>
            <person name="Howarth C."/>
            <person name="Larson L."/>
            <person name="Lui A."/>
            <person name="MacDonald P.J.P."/>
            <person name="Mehta T."/>
            <person name="Montmayeur A."/>
            <person name="Murphy C."/>
            <person name="Neiman D."/>
            <person name="Pearson M."/>
            <person name="Priest M."/>
            <person name="Roberts A."/>
            <person name="Saif S."/>
            <person name="Shea T."/>
            <person name="Shenoy N."/>
            <person name="Sisk P."/>
            <person name="Stolte C."/>
            <person name="Sykes S."/>
            <person name="Yandava C."/>
            <person name="Wortman J."/>
            <person name="Nusbaum C."/>
            <person name="Birren B."/>
        </authorList>
    </citation>
    <scope>NUCLEOTIDE SEQUENCE</scope>
    <source>
        <strain evidence="18">R3-111a-1</strain>
    </source>
</reference>
<dbReference type="EC" id="1.14.99.56" evidence="15"/>
<evidence type="ECO:0000259" key="17">
    <source>
        <dbReference type="Pfam" id="PF03443"/>
    </source>
</evidence>
<protein>
    <recommendedName>
        <fullName evidence="15">lytic cellulose monooxygenase (C4-dehydrogenating)</fullName>
        <ecNumber evidence="15">1.14.99.56</ecNumber>
    </recommendedName>
</protein>
<evidence type="ECO:0000256" key="16">
    <source>
        <dbReference type="SAM" id="MobiDB-lite"/>
    </source>
</evidence>
<evidence type="ECO:0000256" key="3">
    <source>
        <dbReference type="ARBA" id="ARBA00022525"/>
    </source>
</evidence>
<dbReference type="InterPro" id="IPR005103">
    <property type="entry name" value="AA9_LPMO"/>
</dbReference>
<keyword evidence="3" id="KW-0964">Secreted</keyword>
<keyword evidence="6" id="KW-0136">Cellulose degradation</keyword>
<reference evidence="20" key="1">
    <citation type="submission" date="2010-07" db="EMBL/GenBank/DDBJ databases">
        <title>The genome sequence of Gaeumannomyces graminis var. tritici strain R3-111a-1.</title>
        <authorList>
            <consortium name="The Broad Institute Genome Sequencing Platform"/>
            <person name="Ma L.-J."/>
            <person name="Dead R."/>
            <person name="Young S."/>
            <person name="Zeng Q."/>
            <person name="Koehrsen M."/>
            <person name="Alvarado L."/>
            <person name="Berlin A."/>
            <person name="Chapman S.B."/>
            <person name="Chen Z."/>
            <person name="Freedman E."/>
            <person name="Gellesch M."/>
            <person name="Goldberg J."/>
            <person name="Griggs A."/>
            <person name="Gujja S."/>
            <person name="Heilman E.R."/>
            <person name="Heiman D."/>
            <person name="Hepburn T."/>
            <person name="Howarth C."/>
            <person name="Jen D."/>
            <person name="Larson L."/>
            <person name="Mehta T."/>
            <person name="Neiman D."/>
            <person name="Pearson M."/>
            <person name="Roberts A."/>
            <person name="Saif S."/>
            <person name="Shea T."/>
            <person name="Shenoy N."/>
            <person name="Sisk P."/>
            <person name="Stolte C."/>
            <person name="Sykes S."/>
            <person name="Walk T."/>
            <person name="White J."/>
            <person name="Yandava C."/>
            <person name="Haas B."/>
            <person name="Nusbaum C."/>
            <person name="Birren B."/>
        </authorList>
    </citation>
    <scope>NUCLEOTIDE SEQUENCE [LARGE SCALE GENOMIC DNA]</scope>
    <source>
        <strain evidence="20">R3-111a-1</strain>
    </source>
</reference>
<evidence type="ECO:0000313" key="19">
    <source>
        <dbReference type="EnsemblFungi" id="EJT79766"/>
    </source>
</evidence>
<proteinExistence type="inferred from homology"/>
<evidence type="ECO:0000256" key="13">
    <source>
        <dbReference type="ARBA" id="ARBA00044502"/>
    </source>
</evidence>
<dbReference type="PANTHER" id="PTHR33353:SF19">
    <property type="entry name" value="GLYCOSYLHYDROLASE FAMILY 61-8 PROTEIN"/>
    <property type="match status" value="1"/>
</dbReference>
<evidence type="ECO:0000256" key="2">
    <source>
        <dbReference type="ARBA" id="ARBA00004613"/>
    </source>
</evidence>
<dbReference type="CDD" id="cd21175">
    <property type="entry name" value="LPMO_AA9"/>
    <property type="match status" value="1"/>
</dbReference>
<dbReference type="Proteomes" id="UP000006039">
    <property type="component" value="Unassembled WGS sequence"/>
</dbReference>
<keyword evidence="4" id="KW-0479">Metal-binding</keyword>
<dbReference type="InterPro" id="IPR049892">
    <property type="entry name" value="AA9"/>
</dbReference>
<comment type="similarity">
    <text evidence="13">Belongs to the polysaccharide monooxygenase AA9 family.</text>
</comment>
<dbReference type="GO" id="GO:0030245">
    <property type="term" value="P:cellulose catabolic process"/>
    <property type="evidence" value="ECO:0007669"/>
    <property type="project" value="UniProtKB-KW"/>
</dbReference>
<dbReference type="EnsemblFungi" id="EJT79766">
    <property type="protein sequence ID" value="EJT79766"/>
    <property type="gene ID" value="GGTG_04849"/>
</dbReference>
<keyword evidence="12" id="KW-0624">Polysaccharide degradation</keyword>
<dbReference type="Gene3D" id="2.70.50.70">
    <property type="match status" value="1"/>
</dbReference>
<keyword evidence="11" id="KW-0119">Carbohydrate metabolism</keyword>
<evidence type="ECO:0000256" key="15">
    <source>
        <dbReference type="ARBA" id="ARBA00047174"/>
    </source>
</evidence>
<feature type="compositionally biased region" description="Low complexity" evidence="16">
    <location>
        <begin position="49"/>
        <end position="65"/>
    </location>
</feature>
<dbReference type="GO" id="GO:0005576">
    <property type="term" value="C:extracellular region"/>
    <property type="evidence" value="ECO:0007669"/>
    <property type="project" value="UniProtKB-SubCell"/>
</dbReference>
<evidence type="ECO:0000256" key="12">
    <source>
        <dbReference type="ARBA" id="ARBA00023326"/>
    </source>
</evidence>
<keyword evidence="5" id="KW-0732">Signal</keyword>
<comment type="subcellular location">
    <subcellularLocation>
        <location evidence="2">Secreted</location>
    </subcellularLocation>
</comment>
<dbReference type="VEuPathDB" id="FungiDB:GGTG_04849"/>
<dbReference type="Pfam" id="PF03443">
    <property type="entry name" value="AA9"/>
    <property type="match status" value="1"/>
</dbReference>
<keyword evidence="20" id="KW-1185">Reference proteome</keyword>
<dbReference type="GO" id="GO:0046872">
    <property type="term" value="F:metal ion binding"/>
    <property type="evidence" value="ECO:0007669"/>
    <property type="project" value="UniProtKB-KW"/>
</dbReference>
<dbReference type="EMBL" id="GL385396">
    <property type="protein sequence ID" value="EJT79766.1"/>
    <property type="molecule type" value="Genomic_DNA"/>
</dbReference>
<evidence type="ECO:0000256" key="10">
    <source>
        <dbReference type="ARBA" id="ARBA00023157"/>
    </source>
</evidence>
<evidence type="ECO:0000256" key="6">
    <source>
        <dbReference type="ARBA" id="ARBA00023001"/>
    </source>
</evidence>
<evidence type="ECO:0000313" key="18">
    <source>
        <dbReference type="EMBL" id="EJT79766.1"/>
    </source>
</evidence>
<sequence>MRWHGFFPHGECPCGILSYIDPIPRVSCTLRHVPVTFHAVLNRAPRSPRPNSSQQPTTQQPTTQQTMRLSILASLAAVAPLAACHGAVTSYEIGGVKYPGYEGFSPNSSPKTIQFQWPNYDPVMNPADAKMRCNGGTRADLVAPVKAGTNITAFWKQWTHAQGPVTVWLYRCEGAHGSSACRGDGKGWFKIDEMGMWGGKLNSENWGTAIVLKTGKWSSKIPAGIKPGNYLIRHELLALHQSNTPQFYPECAQIEIQGAGTALPPDTHKFSIPTYAPMSDPGVRIDIYSSKATEYKVPGGPVWTGFK</sequence>
<evidence type="ECO:0000256" key="1">
    <source>
        <dbReference type="ARBA" id="ARBA00001973"/>
    </source>
</evidence>
<evidence type="ECO:0000256" key="9">
    <source>
        <dbReference type="ARBA" id="ARBA00023033"/>
    </source>
</evidence>
<evidence type="ECO:0000256" key="14">
    <source>
        <dbReference type="ARBA" id="ARBA00045077"/>
    </source>
</evidence>
<accession>J3NU95</accession>
<dbReference type="PANTHER" id="PTHR33353">
    <property type="entry name" value="PUTATIVE (AFU_ORTHOLOGUE AFUA_1G12560)-RELATED"/>
    <property type="match status" value="1"/>
</dbReference>
<dbReference type="GeneID" id="20345307"/>
<dbReference type="GO" id="GO:0004497">
    <property type="term" value="F:monooxygenase activity"/>
    <property type="evidence" value="ECO:0007669"/>
    <property type="project" value="UniProtKB-KW"/>
</dbReference>
<evidence type="ECO:0000256" key="7">
    <source>
        <dbReference type="ARBA" id="ARBA00023002"/>
    </source>
</evidence>
<evidence type="ECO:0000256" key="4">
    <source>
        <dbReference type="ARBA" id="ARBA00022723"/>
    </source>
</evidence>
<feature type="region of interest" description="Disordered" evidence="16">
    <location>
        <begin position="41"/>
        <end position="65"/>
    </location>
</feature>
<evidence type="ECO:0000256" key="8">
    <source>
        <dbReference type="ARBA" id="ARBA00023008"/>
    </source>
</evidence>
<reference evidence="19" key="4">
    <citation type="journal article" date="2015" name="G3 (Bethesda)">
        <title>Genome sequences of three phytopathogenic species of the Magnaporthaceae family of fungi.</title>
        <authorList>
            <person name="Okagaki L.H."/>
            <person name="Nunes C.C."/>
            <person name="Sailsbery J."/>
            <person name="Clay B."/>
            <person name="Brown D."/>
            <person name="John T."/>
            <person name="Oh Y."/>
            <person name="Young N."/>
            <person name="Fitzgerald M."/>
            <person name="Haas B.J."/>
            <person name="Zeng Q."/>
            <person name="Young S."/>
            <person name="Adiconis X."/>
            <person name="Fan L."/>
            <person name="Levin J.Z."/>
            <person name="Mitchell T.K."/>
            <person name="Okubara P.A."/>
            <person name="Farman M.L."/>
            <person name="Kohn L.M."/>
            <person name="Birren B."/>
            <person name="Ma L.-J."/>
            <person name="Dean R.A."/>
        </authorList>
    </citation>
    <scope>NUCLEOTIDE SEQUENCE</scope>
    <source>
        <strain evidence="19">R3-111a-1</strain>
    </source>
</reference>
<keyword evidence="9" id="KW-0503">Monooxygenase</keyword>
<dbReference type="STRING" id="644352.J3NU95"/>
<evidence type="ECO:0000313" key="20">
    <source>
        <dbReference type="Proteomes" id="UP000006039"/>
    </source>
</evidence>
<keyword evidence="7" id="KW-0560">Oxidoreductase</keyword>